<dbReference type="SMART" id="SM00584">
    <property type="entry name" value="TLDc"/>
    <property type="match status" value="1"/>
</dbReference>
<reference evidence="7" key="1">
    <citation type="submission" date="2021-01" db="EMBL/GenBank/DDBJ databases">
        <authorList>
            <person name="Corre E."/>
            <person name="Pelletier E."/>
            <person name="Niang G."/>
            <person name="Scheremetjew M."/>
            <person name="Finn R."/>
            <person name="Kale V."/>
            <person name="Holt S."/>
            <person name="Cochrane G."/>
            <person name="Meng A."/>
            <person name="Brown T."/>
            <person name="Cohen L."/>
        </authorList>
    </citation>
    <scope>NUCLEOTIDE SEQUENCE</scope>
    <source>
        <strain evidence="7">SM1012Den-03</strain>
    </source>
</reference>
<dbReference type="GO" id="GO:0005739">
    <property type="term" value="C:mitochondrion"/>
    <property type="evidence" value="ECO:0007669"/>
    <property type="project" value="UniProtKB-SubCell"/>
</dbReference>
<dbReference type="AlphaFoldDB" id="A0A7S2LIT0"/>
<feature type="compositionally biased region" description="Acidic residues" evidence="5">
    <location>
        <begin position="36"/>
        <end position="51"/>
    </location>
</feature>
<keyword evidence="3" id="KW-0496">Mitochondrion</keyword>
<sequence>MTTKSSDEAELLARLQSQFGDMNVNEFLNGCPNNDTTEDDDSESSIEEPTPEELQAWQEAQFARGKLRLQTKEILDDAATARRRRLRSEKEEDKDWERVPAAPELDGTSIFFPSNADGMDLAAGVHPLLQKLVNFDPEVLGTQWRCLYSSSGGDGVSFRNLIDKIRAYSGSTMLLFGGVPSATRCLGDTNNSKQVSLGFFTFDTWTESEDMFGSDDECFLFALDYESNDVKVFPSRLRGNAAKKGTKKYMYCNPSSGAARSGKTDGSCHGVGFGGTPSRPRLHITESLEECRALSYDALFEDGDLMLGKGSESLNYFDVNEIEVWAVGGDFDEQLAAQAKQKEIELATLEHARQVDKRQLLEHIENGFAWKSYNKPGLFGHRDSR</sequence>
<organism evidence="7">
    <name type="scientific">Skeletonema marinoi</name>
    <dbReference type="NCBI Taxonomy" id="267567"/>
    <lineage>
        <taxon>Eukaryota</taxon>
        <taxon>Sar</taxon>
        <taxon>Stramenopiles</taxon>
        <taxon>Ochrophyta</taxon>
        <taxon>Bacillariophyta</taxon>
        <taxon>Coscinodiscophyceae</taxon>
        <taxon>Thalassiosirophycidae</taxon>
        <taxon>Thalassiosirales</taxon>
        <taxon>Skeletonemataceae</taxon>
        <taxon>Skeletonema</taxon>
        <taxon>Skeletonema marinoi-dohrnii complex</taxon>
    </lineage>
</organism>
<evidence type="ECO:0000256" key="4">
    <source>
        <dbReference type="ARBA" id="ARBA00040604"/>
    </source>
</evidence>
<proteinExistence type="inferred from homology"/>
<evidence type="ECO:0000313" key="7">
    <source>
        <dbReference type="EMBL" id="CAD9607745.1"/>
    </source>
</evidence>
<comment type="subcellular location">
    <subcellularLocation>
        <location evidence="1">Mitochondrion</location>
    </subcellularLocation>
</comment>
<evidence type="ECO:0000256" key="5">
    <source>
        <dbReference type="SAM" id="MobiDB-lite"/>
    </source>
</evidence>
<name>A0A7S2LIT0_9STRA</name>
<protein>
    <recommendedName>
        <fullName evidence="4">Oxidation resistance protein 1</fullName>
    </recommendedName>
</protein>
<dbReference type="InterPro" id="IPR006571">
    <property type="entry name" value="TLDc_dom"/>
</dbReference>
<gene>
    <name evidence="7" type="ORF">SMAR0320_LOCUS12656</name>
</gene>
<feature type="region of interest" description="Disordered" evidence="5">
    <location>
        <begin position="24"/>
        <end position="52"/>
    </location>
</feature>
<feature type="domain" description="TLDc" evidence="6">
    <location>
        <begin position="122"/>
        <end position="328"/>
    </location>
</feature>
<dbReference type="PANTHER" id="PTHR23354:SF62">
    <property type="entry name" value="MUSTARD, ISOFORM V"/>
    <property type="match status" value="1"/>
</dbReference>
<dbReference type="PROSITE" id="PS51886">
    <property type="entry name" value="TLDC"/>
    <property type="match status" value="1"/>
</dbReference>
<evidence type="ECO:0000256" key="3">
    <source>
        <dbReference type="ARBA" id="ARBA00023128"/>
    </source>
</evidence>
<evidence type="ECO:0000259" key="6">
    <source>
        <dbReference type="PROSITE" id="PS51886"/>
    </source>
</evidence>
<accession>A0A7S2LIT0</accession>
<comment type="similarity">
    <text evidence="2">Belongs to the OXR1 family.</text>
</comment>
<dbReference type="PANTHER" id="PTHR23354">
    <property type="entry name" value="NUCLEOLAR PROTEIN 7/ESTROGEN RECEPTOR COACTIVATOR-RELATED"/>
    <property type="match status" value="1"/>
</dbReference>
<evidence type="ECO:0000256" key="2">
    <source>
        <dbReference type="ARBA" id="ARBA00009540"/>
    </source>
</evidence>
<dbReference type="EMBL" id="HBGZ01017624">
    <property type="protein sequence ID" value="CAD9607745.1"/>
    <property type="molecule type" value="Transcribed_RNA"/>
</dbReference>
<dbReference type="Pfam" id="PF07534">
    <property type="entry name" value="TLD"/>
    <property type="match status" value="1"/>
</dbReference>
<evidence type="ECO:0000256" key="1">
    <source>
        <dbReference type="ARBA" id="ARBA00004173"/>
    </source>
</evidence>